<evidence type="ECO:0000313" key="3">
    <source>
        <dbReference type="Proteomes" id="UP000887578"/>
    </source>
</evidence>
<organism evidence="3 4">
    <name type="scientific">Panagrolaimus davidi</name>
    <dbReference type="NCBI Taxonomy" id="227884"/>
    <lineage>
        <taxon>Eukaryota</taxon>
        <taxon>Metazoa</taxon>
        <taxon>Ecdysozoa</taxon>
        <taxon>Nematoda</taxon>
        <taxon>Chromadorea</taxon>
        <taxon>Rhabditida</taxon>
        <taxon>Tylenchina</taxon>
        <taxon>Panagrolaimomorpha</taxon>
        <taxon>Panagrolaimoidea</taxon>
        <taxon>Panagrolaimidae</taxon>
        <taxon>Panagrolaimus</taxon>
    </lineage>
</organism>
<dbReference type="SUPFAM" id="SSF55481">
    <property type="entry name" value="N-terminal domain of eukaryotic peptide chain release factor subunit 1, ERF1"/>
    <property type="match status" value="1"/>
</dbReference>
<feature type="domain" description="eRF1/Pelota-like N-terminal" evidence="2">
    <location>
        <begin position="1"/>
        <end position="121"/>
    </location>
</feature>
<sequence>MLIKRKCYRSGTSMISLIIPAKDQISRYSQMLAEEYGIAANIRSRVNRQSVQSAIASVQVRLRLYSKVPSNGLVIYCGTILTDDGKEKKVNIDFEPFKPIHRSIYHCDNKFHTELLQGLFNLFY</sequence>
<proteinExistence type="predicted"/>
<dbReference type="AlphaFoldDB" id="A0A914QN21"/>
<protein>
    <recommendedName>
        <fullName evidence="1">Eukaryotic peptide chain release factor subunit 1</fullName>
    </recommendedName>
</protein>
<dbReference type="Gene3D" id="3.30.960.10">
    <property type="entry name" value="eRF1 domain 1"/>
    <property type="match status" value="1"/>
</dbReference>
<evidence type="ECO:0000256" key="1">
    <source>
        <dbReference type="ARBA" id="ARBA00013382"/>
    </source>
</evidence>
<name>A0A914QN21_9BILA</name>
<dbReference type="InterPro" id="IPR024049">
    <property type="entry name" value="eRF1_1_sf"/>
</dbReference>
<reference evidence="4" key="1">
    <citation type="submission" date="2022-11" db="UniProtKB">
        <authorList>
            <consortium name="WormBaseParasite"/>
        </authorList>
    </citation>
    <scope>IDENTIFICATION</scope>
</reference>
<dbReference type="InterPro" id="IPR005140">
    <property type="entry name" value="eRF1_Pelota-like_N"/>
</dbReference>
<dbReference type="Pfam" id="PF03463">
    <property type="entry name" value="eRF1_1"/>
    <property type="match status" value="1"/>
</dbReference>
<evidence type="ECO:0000259" key="2">
    <source>
        <dbReference type="SMART" id="SM01194"/>
    </source>
</evidence>
<dbReference type="GO" id="GO:0003747">
    <property type="term" value="F:translation release factor activity"/>
    <property type="evidence" value="ECO:0007669"/>
    <property type="project" value="InterPro"/>
</dbReference>
<evidence type="ECO:0000313" key="4">
    <source>
        <dbReference type="WBParaSite" id="PDA_v2.g3133.t1"/>
    </source>
</evidence>
<dbReference type="InterPro" id="IPR004403">
    <property type="entry name" value="Peptide_chain-rel_eRF1/aRF1"/>
</dbReference>
<dbReference type="WBParaSite" id="PDA_v2.g3133.t1">
    <property type="protein sequence ID" value="PDA_v2.g3133.t1"/>
    <property type="gene ID" value="PDA_v2.g3133"/>
</dbReference>
<accession>A0A914QN21</accession>
<dbReference type="PANTHER" id="PTHR10113">
    <property type="entry name" value="PEPTIDE CHAIN RELEASE FACTOR SUBUNIT 1"/>
    <property type="match status" value="1"/>
</dbReference>
<dbReference type="Proteomes" id="UP000887578">
    <property type="component" value="Unplaced"/>
</dbReference>
<keyword evidence="3" id="KW-1185">Reference proteome</keyword>
<dbReference type="SMART" id="SM01194">
    <property type="entry name" value="eRF1_1"/>
    <property type="match status" value="1"/>
</dbReference>